<organism evidence="2 3">
    <name type="scientific">Dimargaris cristalligena</name>
    <dbReference type="NCBI Taxonomy" id="215637"/>
    <lineage>
        <taxon>Eukaryota</taxon>
        <taxon>Fungi</taxon>
        <taxon>Fungi incertae sedis</taxon>
        <taxon>Zoopagomycota</taxon>
        <taxon>Kickxellomycotina</taxon>
        <taxon>Dimargaritomycetes</taxon>
        <taxon>Dimargaritales</taxon>
        <taxon>Dimargaritaceae</taxon>
        <taxon>Dimargaris</taxon>
    </lineage>
</organism>
<evidence type="ECO:0000313" key="2">
    <source>
        <dbReference type="EMBL" id="RKP35147.1"/>
    </source>
</evidence>
<gene>
    <name evidence="2" type="ORF">BJ085DRAFT_28077</name>
</gene>
<sequence>MRVLVHVYALIAGLGLAWPTQAALLEGTHVAPESTSPVGDWTGYPTPPPGLAEVVSHPVGLPTLRKRSLGAFRDGELSQQSLSDNAAWDGLAWAWNISARLETQDEYLLALQEQMYGRYESTIYGYQGKAYYAPEVDIRVAQVYDEFLAENHQKLIDNDRAEINLDQISEAEPQTHFPLLTGITSHQLFTLWEPIMHEGLVADDSGSRMSVGLWKLYQQPKRRGVIRQYFTQAVDLINKSANDGQWKIRRRAQYIRDQVYIAAVYIGGLGIQPAVPSQYPYTEGNSIPKKDRPFINEYRHLMTFRFAKGRSPTQFVPLTWITDAGLGHAMVDIARSPSGISDYTNYHFSNLLYARKKRIQEYTPAMPVGFKSWLPSIKKPIQIPVGTDLSWPS</sequence>
<keyword evidence="1" id="KW-0732">Signal</keyword>
<feature type="signal peptide" evidence="1">
    <location>
        <begin position="1"/>
        <end position="22"/>
    </location>
</feature>
<evidence type="ECO:0000256" key="1">
    <source>
        <dbReference type="SAM" id="SignalP"/>
    </source>
</evidence>
<protein>
    <submittedName>
        <fullName evidence="2">Uncharacterized protein</fullName>
    </submittedName>
</protein>
<feature type="chain" id="PRO_5020363603" evidence="1">
    <location>
        <begin position="23"/>
        <end position="393"/>
    </location>
</feature>
<evidence type="ECO:0000313" key="3">
    <source>
        <dbReference type="Proteomes" id="UP000268162"/>
    </source>
</evidence>
<dbReference type="EMBL" id="ML002948">
    <property type="protein sequence ID" value="RKP35147.1"/>
    <property type="molecule type" value="Genomic_DNA"/>
</dbReference>
<reference evidence="3" key="1">
    <citation type="journal article" date="2018" name="Nat. Microbiol.">
        <title>Leveraging single-cell genomics to expand the fungal tree of life.</title>
        <authorList>
            <person name="Ahrendt S.R."/>
            <person name="Quandt C.A."/>
            <person name="Ciobanu D."/>
            <person name="Clum A."/>
            <person name="Salamov A."/>
            <person name="Andreopoulos B."/>
            <person name="Cheng J.F."/>
            <person name="Woyke T."/>
            <person name="Pelin A."/>
            <person name="Henrissat B."/>
            <person name="Reynolds N.K."/>
            <person name="Benny G.L."/>
            <person name="Smith M.E."/>
            <person name="James T.Y."/>
            <person name="Grigoriev I.V."/>
        </authorList>
    </citation>
    <scope>NUCLEOTIDE SEQUENCE [LARGE SCALE GENOMIC DNA]</scope>
    <source>
        <strain evidence="3">RSA 468</strain>
    </source>
</reference>
<accession>A0A4P9ZPB4</accession>
<name>A0A4P9ZPB4_9FUNG</name>
<dbReference type="Proteomes" id="UP000268162">
    <property type="component" value="Unassembled WGS sequence"/>
</dbReference>
<dbReference type="AlphaFoldDB" id="A0A4P9ZPB4"/>
<keyword evidence="3" id="KW-1185">Reference proteome</keyword>
<proteinExistence type="predicted"/>